<keyword evidence="1" id="KW-0472">Membrane</keyword>
<keyword evidence="1" id="KW-1133">Transmembrane helix</keyword>
<evidence type="ECO:0000313" key="2">
    <source>
        <dbReference type="EMBL" id="GGD76090.1"/>
    </source>
</evidence>
<evidence type="ECO:0000313" key="3">
    <source>
        <dbReference type="Proteomes" id="UP000629365"/>
    </source>
</evidence>
<accession>A0ABQ1RQH2</accession>
<protein>
    <submittedName>
        <fullName evidence="2">Uncharacterized protein</fullName>
    </submittedName>
</protein>
<dbReference type="EMBL" id="BMCM01000002">
    <property type="protein sequence ID" value="GGD76090.1"/>
    <property type="molecule type" value="Genomic_DNA"/>
</dbReference>
<feature type="transmembrane region" description="Helical" evidence="1">
    <location>
        <begin position="36"/>
        <end position="59"/>
    </location>
</feature>
<comment type="caution">
    <text evidence="2">The sequence shown here is derived from an EMBL/GenBank/DDBJ whole genome shotgun (WGS) entry which is preliminary data.</text>
</comment>
<dbReference type="Proteomes" id="UP000629365">
    <property type="component" value="Unassembled WGS sequence"/>
</dbReference>
<evidence type="ECO:0000256" key="1">
    <source>
        <dbReference type="SAM" id="Phobius"/>
    </source>
</evidence>
<sequence>MNTTMDPVFAASIEREMEAIGTGRSKLQRHQRRTRTASIVGGSLALVGALTGAAIISGLPGQTTVTPFGEPVSGSYTGTAVIDLGPVPGGAEQVILDVTCTEAGKIEVPTDPGPTASSGSVYWDCSDPIRQNPTVHIDNGLLPTGGGTTITITADPRTPWTVVARYGSASTTPWGVNAHGETYGVPNENGIPDLVSAQATNGEVGYTRESESLAFEGEGYLRVYKSDGETVIGWFPIGDPSTLGNPPALDFETDVP</sequence>
<proteinExistence type="predicted"/>
<organism evidence="2 3">
    <name type="scientific">Microbacterium murale</name>
    <dbReference type="NCBI Taxonomy" id="1081040"/>
    <lineage>
        <taxon>Bacteria</taxon>
        <taxon>Bacillati</taxon>
        <taxon>Actinomycetota</taxon>
        <taxon>Actinomycetes</taxon>
        <taxon>Micrococcales</taxon>
        <taxon>Microbacteriaceae</taxon>
        <taxon>Microbacterium</taxon>
    </lineage>
</organism>
<keyword evidence="1" id="KW-0812">Transmembrane</keyword>
<reference evidence="3" key="1">
    <citation type="journal article" date="2019" name="Int. J. Syst. Evol. Microbiol.">
        <title>The Global Catalogue of Microorganisms (GCM) 10K type strain sequencing project: providing services to taxonomists for standard genome sequencing and annotation.</title>
        <authorList>
            <consortium name="The Broad Institute Genomics Platform"/>
            <consortium name="The Broad Institute Genome Sequencing Center for Infectious Disease"/>
            <person name="Wu L."/>
            <person name="Ma J."/>
        </authorList>
    </citation>
    <scope>NUCLEOTIDE SEQUENCE [LARGE SCALE GENOMIC DNA]</scope>
    <source>
        <strain evidence="3">CCM 7640</strain>
    </source>
</reference>
<keyword evidence="3" id="KW-1185">Reference proteome</keyword>
<gene>
    <name evidence="2" type="ORF">GCM10007269_18940</name>
</gene>
<name>A0ABQ1RQH2_9MICO</name>